<dbReference type="SUPFAM" id="SSF89069">
    <property type="entry name" value="N-terminal, cytoplasmic domain of anti-sigmaE factor RseA"/>
    <property type="match status" value="1"/>
</dbReference>
<proteinExistence type="predicted"/>
<organism evidence="1 2">
    <name type="scientific">Laribacter hongkongensis</name>
    <dbReference type="NCBI Taxonomy" id="168471"/>
    <lineage>
        <taxon>Bacteria</taxon>
        <taxon>Pseudomonadati</taxon>
        <taxon>Pseudomonadota</taxon>
        <taxon>Betaproteobacteria</taxon>
        <taxon>Neisseriales</taxon>
        <taxon>Aquaspirillaceae</taxon>
        <taxon>Laribacter</taxon>
    </lineage>
</organism>
<dbReference type="EMBL" id="CP022115">
    <property type="protein sequence ID" value="ASJ24546.1"/>
    <property type="molecule type" value="Genomic_DNA"/>
</dbReference>
<gene>
    <name evidence="1" type="ORF">LHGZ1_1715</name>
</gene>
<evidence type="ECO:0000313" key="1">
    <source>
        <dbReference type="EMBL" id="ASJ24546.1"/>
    </source>
</evidence>
<reference evidence="2" key="1">
    <citation type="submission" date="2017-06" db="EMBL/GenBank/DDBJ databases">
        <title>Whole genome sequence of Laribacter hongkongensis LHGZ1.</title>
        <authorList>
            <person name="Chen D."/>
            <person name="Wu H."/>
            <person name="Chen J."/>
        </authorList>
    </citation>
    <scope>NUCLEOTIDE SEQUENCE [LARGE SCALE GENOMIC DNA]</scope>
    <source>
        <strain evidence="2">LHGZ1</strain>
    </source>
</reference>
<accession>A0A248LJJ7</accession>
<dbReference type="AlphaFoldDB" id="A0A248LJJ7"/>
<dbReference type="Proteomes" id="UP000197424">
    <property type="component" value="Chromosome"/>
</dbReference>
<dbReference type="Gene3D" id="1.10.10.880">
    <property type="entry name" value="Anti sigma-E protein RseA, N-terminal domain"/>
    <property type="match status" value="1"/>
</dbReference>
<dbReference type="GO" id="GO:0016989">
    <property type="term" value="F:sigma factor antagonist activity"/>
    <property type="evidence" value="ECO:0007669"/>
    <property type="project" value="InterPro"/>
</dbReference>
<dbReference type="InterPro" id="IPR036147">
    <property type="entry name" value="Anti-sigma_E_RseA_N_sf"/>
</dbReference>
<name>A0A248LJJ7_9NEIS</name>
<evidence type="ECO:0000313" key="2">
    <source>
        <dbReference type="Proteomes" id="UP000197424"/>
    </source>
</evidence>
<sequence>MVVTECQAAMRLSAWMDEELPVDEACRLGCLDGDLPGLARSWDTWQIIGQALRQGFAPSGSRPEEDSSRLA</sequence>
<protein>
    <submittedName>
        <fullName evidence="1">Uncharacterized protein</fullName>
    </submittedName>
</protein>